<reference evidence="2" key="1">
    <citation type="submission" date="2021-03" db="EMBL/GenBank/DDBJ databases">
        <title>Acanthopleuribacteraceae sp. M133.</title>
        <authorList>
            <person name="Wang G."/>
        </authorList>
    </citation>
    <scope>NUCLEOTIDE SEQUENCE</scope>
    <source>
        <strain evidence="2">M133</strain>
    </source>
</reference>
<dbReference type="KEGG" id="scor:J3U87_22675"/>
<sequence>MLRGGSQVTDANVTEQKEGLHCGNDGLTRCWWGAKDEMYIAYHDGEWGRPVSDDRTLFEKICLEGFQSGLSWLTILRKRENFRAAFANFDIDTVAEYGESDVERLLEDAGIVRHRRKIESTINNARRAKALRAEFGSLGAYFWRYEPKPENRPTSFTYATLSKLAKTEESTALSKDLKKRGWSFVGPTTAYAFMQAMGLVNDHLEGCHCREPLLAMRASFVPPV</sequence>
<dbReference type="InterPro" id="IPR052891">
    <property type="entry name" value="DNA-3mA_glycosylase"/>
</dbReference>
<protein>
    <submittedName>
        <fullName evidence="2">DNA-3-methyladenine glycosylase I</fullName>
    </submittedName>
</protein>
<dbReference type="SUPFAM" id="SSF48150">
    <property type="entry name" value="DNA-glycosylase"/>
    <property type="match status" value="1"/>
</dbReference>
<dbReference type="AlphaFoldDB" id="A0A8A4TP81"/>
<dbReference type="GO" id="GO:0046872">
    <property type="term" value="F:metal ion binding"/>
    <property type="evidence" value="ECO:0007669"/>
    <property type="project" value="UniProtKB-KW"/>
</dbReference>
<dbReference type="InterPro" id="IPR011257">
    <property type="entry name" value="DNA_glycosylase"/>
</dbReference>
<dbReference type="GO" id="GO:0008725">
    <property type="term" value="F:DNA-3-methyladenine glycosylase activity"/>
    <property type="evidence" value="ECO:0007669"/>
    <property type="project" value="InterPro"/>
</dbReference>
<dbReference type="RefSeq" id="WP_420038220.1">
    <property type="nucleotide sequence ID" value="NZ_CP071793.1"/>
</dbReference>
<dbReference type="Pfam" id="PF03352">
    <property type="entry name" value="Adenine_glyco"/>
    <property type="match status" value="1"/>
</dbReference>
<evidence type="ECO:0000256" key="1">
    <source>
        <dbReference type="PIRSR" id="PIRSR605019-1"/>
    </source>
</evidence>
<gene>
    <name evidence="2" type="ORF">J3U87_22675</name>
</gene>
<feature type="binding site" evidence="1">
    <location>
        <position position="207"/>
    </location>
    <ligand>
        <name>Zn(2+)</name>
        <dbReference type="ChEBI" id="CHEBI:29105"/>
    </ligand>
</feature>
<feature type="binding site" evidence="1">
    <location>
        <position position="43"/>
    </location>
    <ligand>
        <name>Zn(2+)</name>
        <dbReference type="ChEBI" id="CHEBI:29105"/>
    </ligand>
</feature>
<proteinExistence type="predicted"/>
<feature type="binding site" evidence="1">
    <location>
        <position position="203"/>
    </location>
    <ligand>
        <name>Zn(2+)</name>
        <dbReference type="ChEBI" id="CHEBI:29105"/>
    </ligand>
</feature>
<keyword evidence="1" id="KW-0862">Zinc</keyword>
<keyword evidence="3" id="KW-1185">Reference proteome</keyword>
<dbReference type="InterPro" id="IPR005019">
    <property type="entry name" value="Adenine_glyco"/>
</dbReference>
<feature type="binding site" evidence="1">
    <location>
        <position position="30"/>
    </location>
    <ligand>
        <name>Zn(2+)</name>
        <dbReference type="ChEBI" id="CHEBI:29105"/>
    </ligand>
</feature>
<evidence type="ECO:0000313" key="3">
    <source>
        <dbReference type="Proteomes" id="UP000663929"/>
    </source>
</evidence>
<evidence type="ECO:0000313" key="2">
    <source>
        <dbReference type="EMBL" id="QTD48395.1"/>
    </source>
</evidence>
<dbReference type="GO" id="GO:0006284">
    <property type="term" value="P:base-excision repair"/>
    <property type="evidence" value="ECO:0007669"/>
    <property type="project" value="InterPro"/>
</dbReference>
<dbReference type="EMBL" id="CP071793">
    <property type="protein sequence ID" value="QTD48395.1"/>
    <property type="molecule type" value="Genomic_DNA"/>
</dbReference>
<organism evidence="2 3">
    <name type="scientific">Sulfidibacter corallicola</name>
    <dbReference type="NCBI Taxonomy" id="2818388"/>
    <lineage>
        <taxon>Bacteria</taxon>
        <taxon>Pseudomonadati</taxon>
        <taxon>Acidobacteriota</taxon>
        <taxon>Holophagae</taxon>
        <taxon>Acanthopleuribacterales</taxon>
        <taxon>Acanthopleuribacteraceae</taxon>
        <taxon>Sulfidibacter</taxon>
    </lineage>
</organism>
<dbReference type="PANTHER" id="PTHR30037:SF4">
    <property type="entry name" value="DNA-3-METHYLADENINE GLYCOSYLASE I"/>
    <property type="match status" value="1"/>
</dbReference>
<dbReference type="PANTHER" id="PTHR30037">
    <property type="entry name" value="DNA-3-METHYLADENINE GLYCOSYLASE 1"/>
    <property type="match status" value="1"/>
</dbReference>
<dbReference type="Proteomes" id="UP000663929">
    <property type="component" value="Chromosome"/>
</dbReference>
<accession>A0A8A4TP81</accession>
<name>A0A8A4TP81_SULCO</name>
<keyword evidence="1" id="KW-0479">Metal-binding</keyword>
<dbReference type="Gene3D" id="1.10.340.30">
    <property type="entry name" value="Hypothetical protein, domain 2"/>
    <property type="match status" value="1"/>
</dbReference>